<dbReference type="EMBL" id="CAACVG010007957">
    <property type="protein sequence ID" value="VEN47774.1"/>
    <property type="molecule type" value="Genomic_DNA"/>
</dbReference>
<evidence type="ECO:0000313" key="2">
    <source>
        <dbReference type="Proteomes" id="UP000410492"/>
    </source>
</evidence>
<dbReference type="InterPro" id="IPR053155">
    <property type="entry name" value="F-pilin_assembly_TraC"/>
</dbReference>
<dbReference type="PANTHER" id="PTHR38467">
    <property type="match status" value="1"/>
</dbReference>
<dbReference type="Pfam" id="PF11130">
    <property type="entry name" value="TraC_F_IV"/>
    <property type="match status" value="1"/>
</dbReference>
<dbReference type="InterPro" id="IPR025955">
    <property type="entry name" value="TraC/Conjuga_ATPase"/>
</dbReference>
<evidence type="ECO:0000313" key="1">
    <source>
        <dbReference type="EMBL" id="VEN47774.1"/>
    </source>
</evidence>
<keyword evidence="2" id="KW-1185">Reference proteome</keyword>
<dbReference type="OrthoDB" id="10616065at2759"/>
<sequence>MPDASSEANDVLGQMRFPQFSRVLPYRDYDAETGLFMNEKTMGFMLEAQPINGANETIVSSLENLMRTKLPREVPVAVHLVSSHLVGQDIEYGLRELSWTGEKADTFNAITRAYYLRAAEEGFPLPDHLNLPLTLRNYRVYISCCVPRKRGSKASVMEMENQVKIIRASLQGAQIATRSVDADAFIRIAGEMINHNPDALYPTERELDPLKDLNYQCVDDTFDLKVKADYMTLGLRGNGRNSTARIMNFQLTKNPELAFLWNMADNYSNLLNPELSVSCPFILTLVLSVEDQVKAQNEANLKFMDLEKKSKTSYAKFFPGVAQEAKSGAICASACRPGSPRW</sequence>
<dbReference type="PANTHER" id="PTHR38467:SF1">
    <property type="entry name" value="CONJUGATIVE TRANSFER: ASSEMBLY"/>
    <property type="match status" value="1"/>
</dbReference>
<proteinExistence type="predicted"/>
<organism evidence="1 2">
    <name type="scientific">Callosobruchus maculatus</name>
    <name type="common">Southern cowpea weevil</name>
    <name type="synonym">Pulse bruchid</name>
    <dbReference type="NCBI Taxonomy" id="64391"/>
    <lineage>
        <taxon>Eukaryota</taxon>
        <taxon>Metazoa</taxon>
        <taxon>Ecdysozoa</taxon>
        <taxon>Arthropoda</taxon>
        <taxon>Hexapoda</taxon>
        <taxon>Insecta</taxon>
        <taxon>Pterygota</taxon>
        <taxon>Neoptera</taxon>
        <taxon>Endopterygota</taxon>
        <taxon>Coleoptera</taxon>
        <taxon>Polyphaga</taxon>
        <taxon>Cucujiformia</taxon>
        <taxon>Chrysomeloidea</taxon>
        <taxon>Chrysomelidae</taxon>
        <taxon>Bruchinae</taxon>
        <taxon>Bruchini</taxon>
        <taxon>Callosobruchus</taxon>
    </lineage>
</organism>
<protein>
    <submittedName>
        <fullName evidence="1">Uncharacterized protein</fullName>
    </submittedName>
</protein>
<dbReference type="AlphaFoldDB" id="A0A653CKG6"/>
<accession>A0A653CKG6</accession>
<dbReference type="Proteomes" id="UP000410492">
    <property type="component" value="Unassembled WGS sequence"/>
</dbReference>
<reference evidence="1 2" key="1">
    <citation type="submission" date="2019-01" db="EMBL/GenBank/DDBJ databases">
        <authorList>
            <person name="Sayadi A."/>
        </authorList>
    </citation>
    <scope>NUCLEOTIDE SEQUENCE [LARGE SCALE GENOMIC DNA]</scope>
</reference>
<gene>
    <name evidence="1" type="ORF">CALMAC_LOCUS9446</name>
</gene>
<name>A0A653CKG6_CALMS</name>